<dbReference type="Proteomes" id="UP000293291">
    <property type="component" value="Unassembled WGS sequence"/>
</dbReference>
<keyword evidence="1" id="KW-0732">Signal</keyword>
<evidence type="ECO:0000256" key="1">
    <source>
        <dbReference type="SAM" id="SignalP"/>
    </source>
</evidence>
<sequence>MGNAASRRNIIRVCLLLASVSVVALGARATQVHGYGWEWTLSPSPAPPKIHFEGRDYDRGGKQSGGVPPDAVLKGETLGGGQIFKTGRPSGTSTLLYVKDGWSVYVYGLMGGP</sequence>
<keyword evidence="3" id="KW-1185">Reference proteome</keyword>
<evidence type="ECO:0000313" key="2">
    <source>
        <dbReference type="EMBL" id="RYC02226.1"/>
    </source>
</evidence>
<dbReference type="EMBL" id="SDWU01000009">
    <property type="protein sequence ID" value="RYC02226.1"/>
    <property type="molecule type" value="Genomic_DNA"/>
</dbReference>
<protein>
    <submittedName>
        <fullName evidence="2">Uncharacterized protein</fullName>
    </submittedName>
</protein>
<name>A0A4Q2SFB2_9ACTN</name>
<gene>
    <name evidence="2" type="ORF">EUA07_09085</name>
</gene>
<comment type="caution">
    <text evidence="2">The sequence shown here is derived from an EMBL/GenBank/DDBJ whole genome shotgun (WGS) entry which is preliminary data.</text>
</comment>
<evidence type="ECO:0000313" key="3">
    <source>
        <dbReference type="Proteomes" id="UP000293291"/>
    </source>
</evidence>
<feature type="chain" id="PRO_5039310365" evidence="1">
    <location>
        <begin position="25"/>
        <end position="113"/>
    </location>
</feature>
<feature type="signal peptide" evidence="1">
    <location>
        <begin position="1"/>
        <end position="24"/>
    </location>
</feature>
<organism evidence="2 3">
    <name type="scientific">Nocardioides ganghwensis</name>
    <dbReference type="NCBI Taxonomy" id="252230"/>
    <lineage>
        <taxon>Bacteria</taxon>
        <taxon>Bacillati</taxon>
        <taxon>Actinomycetota</taxon>
        <taxon>Actinomycetes</taxon>
        <taxon>Propionibacteriales</taxon>
        <taxon>Nocardioidaceae</taxon>
        <taxon>Nocardioides</taxon>
    </lineage>
</organism>
<dbReference type="RefSeq" id="WP_129454840.1">
    <property type="nucleotide sequence ID" value="NZ_JACXYX010000005.1"/>
</dbReference>
<dbReference type="OrthoDB" id="4953191at2"/>
<dbReference type="AlphaFoldDB" id="A0A4Q2SFB2"/>
<reference evidence="2 3" key="1">
    <citation type="submission" date="2019-01" db="EMBL/GenBank/DDBJ databases">
        <title>Novel species of Nocardioides.</title>
        <authorList>
            <person name="Liu Q."/>
            <person name="Xin Y.-H."/>
        </authorList>
    </citation>
    <scope>NUCLEOTIDE SEQUENCE [LARGE SCALE GENOMIC DNA]</scope>
    <source>
        <strain evidence="2 3">CGMCC 4.6875</strain>
    </source>
</reference>
<proteinExistence type="predicted"/>
<accession>A0A4Q2SFB2</accession>